<protein>
    <submittedName>
        <fullName evidence="2">Uncharacterized protein</fullName>
    </submittedName>
</protein>
<evidence type="ECO:0000313" key="3">
    <source>
        <dbReference type="Proteomes" id="UP000297299"/>
    </source>
</evidence>
<evidence type="ECO:0000256" key="1">
    <source>
        <dbReference type="SAM" id="SignalP"/>
    </source>
</evidence>
<dbReference type="EMBL" id="PHWZ01000177">
    <property type="protein sequence ID" value="TEY60744.1"/>
    <property type="molecule type" value="Genomic_DNA"/>
</dbReference>
<dbReference type="SUPFAM" id="SSF53254">
    <property type="entry name" value="Phosphoglycerate mutase-like"/>
    <property type="match status" value="1"/>
</dbReference>
<dbReference type="Proteomes" id="UP000297299">
    <property type="component" value="Unassembled WGS sequence"/>
</dbReference>
<dbReference type="STRING" id="38488.A0A4Y8D363"/>
<dbReference type="OrthoDB" id="258392at2759"/>
<dbReference type="InterPro" id="IPR000560">
    <property type="entry name" value="His_Pase_clade-2"/>
</dbReference>
<reference evidence="2 3" key="1">
    <citation type="submission" date="2017-11" db="EMBL/GenBank/DDBJ databases">
        <title>Comparative genomics of Botrytis spp.</title>
        <authorList>
            <person name="Valero-Jimenez C.A."/>
            <person name="Tapia P."/>
            <person name="Veloso J."/>
            <person name="Silva-Moreno E."/>
            <person name="Staats M."/>
            <person name="Valdes J.H."/>
            <person name="Van Kan J.A.L."/>
        </authorList>
    </citation>
    <scope>NUCLEOTIDE SEQUENCE [LARGE SCALE GENOMIC DNA]</scope>
    <source>
        <strain evidence="2 3">MUCL2830</strain>
    </source>
</reference>
<dbReference type="InterPro" id="IPR029033">
    <property type="entry name" value="His_PPase_superfam"/>
</dbReference>
<gene>
    <name evidence="2" type="ORF">BOTCAL_0177g00200</name>
</gene>
<sequence length="243" mass="26832">MALVAALFLLFMTSLSKAQSNMVPITWSSIVYTYYGEITPTTINATSPVLTPLGASQLYNSGSVIRDRYLNSTSTQLTLGLPVNGLSDQYIVNNQLQVWSTSDEYIVGSAQAFMQGLYPPVTGVQGTDSILANGSVINYPLGGYQYPNIQSLSSMDYNYIWIAGNDQCRTYDMVTKFTKTSPNSNSMMASTDEFYLSLANTFFAGIDSSLLNYGNAINLYYYALYQYNHNSSIYDMTNSFGLL</sequence>
<keyword evidence="1" id="KW-0732">Signal</keyword>
<organism evidence="2 3">
    <name type="scientific">Botryotinia calthae</name>
    <dbReference type="NCBI Taxonomy" id="38488"/>
    <lineage>
        <taxon>Eukaryota</taxon>
        <taxon>Fungi</taxon>
        <taxon>Dikarya</taxon>
        <taxon>Ascomycota</taxon>
        <taxon>Pezizomycotina</taxon>
        <taxon>Leotiomycetes</taxon>
        <taxon>Helotiales</taxon>
        <taxon>Sclerotiniaceae</taxon>
        <taxon>Botryotinia</taxon>
    </lineage>
</organism>
<keyword evidence="3" id="KW-1185">Reference proteome</keyword>
<name>A0A4Y8D363_9HELO</name>
<dbReference type="Pfam" id="PF00328">
    <property type="entry name" value="His_Phos_2"/>
    <property type="match status" value="1"/>
</dbReference>
<dbReference type="Gene3D" id="3.40.50.1240">
    <property type="entry name" value="Phosphoglycerate mutase-like"/>
    <property type="match status" value="1"/>
</dbReference>
<dbReference type="AlphaFoldDB" id="A0A4Y8D363"/>
<comment type="caution">
    <text evidence="2">The sequence shown here is derived from an EMBL/GenBank/DDBJ whole genome shotgun (WGS) entry which is preliminary data.</text>
</comment>
<proteinExistence type="predicted"/>
<accession>A0A4Y8D363</accession>
<feature type="signal peptide" evidence="1">
    <location>
        <begin position="1"/>
        <end position="18"/>
    </location>
</feature>
<evidence type="ECO:0000313" key="2">
    <source>
        <dbReference type="EMBL" id="TEY60744.1"/>
    </source>
</evidence>
<feature type="chain" id="PRO_5021287756" evidence="1">
    <location>
        <begin position="19"/>
        <end position="243"/>
    </location>
</feature>